<dbReference type="Proteomes" id="UP000479710">
    <property type="component" value="Unassembled WGS sequence"/>
</dbReference>
<protein>
    <submittedName>
        <fullName evidence="1">Uncharacterized protein</fullName>
    </submittedName>
</protein>
<sequence length="67" mass="6739">MAAASLLSLASECWPFLPSSQKRSPPPFPSSGGVVAATGTGGYRHGQGGCTLGCHELGSCHHELEGG</sequence>
<evidence type="ECO:0000313" key="2">
    <source>
        <dbReference type="Proteomes" id="UP000479710"/>
    </source>
</evidence>
<dbReference type="EMBL" id="SPHZ02000012">
    <property type="protein sequence ID" value="KAF0888287.1"/>
    <property type="molecule type" value="Genomic_DNA"/>
</dbReference>
<reference evidence="1 2" key="1">
    <citation type="submission" date="2019-11" db="EMBL/GenBank/DDBJ databases">
        <title>Whole genome sequence of Oryza granulata.</title>
        <authorList>
            <person name="Li W."/>
        </authorList>
    </citation>
    <scope>NUCLEOTIDE SEQUENCE [LARGE SCALE GENOMIC DNA]</scope>
    <source>
        <strain evidence="2">cv. Menghai</strain>
        <tissue evidence="1">Leaf</tissue>
    </source>
</reference>
<organism evidence="1 2">
    <name type="scientific">Oryza meyeriana var. granulata</name>
    <dbReference type="NCBI Taxonomy" id="110450"/>
    <lineage>
        <taxon>Eukaryota</taxon>
        <taxon>Viridiplantae</taxon>
        <taxon>Streptophyta</taxon>
        <taxon>Embryophyta</taxon>
        <taxon>Tracheophyta</taxon>
        <taxon>Spermatophyta</taxon>
        <taxon>Magnoliopsida</taxon>
        <taxon>Liliopsida</taxon>
        <taxon>Poales</taxon>
        <taxon>Poaceae</taxon>
        <taxon>BOP clade</taxon>
        <taxon>Oryzoideae</taxon>
        <taxon>Oryzeae</taxon>
        <taxon>Oryzinae</taxon>
        <taxon>Oryza</taxon>
        <taxon>Oryza meyeriana</taxon>
    </lineage>
</organism>
<dbReference type="AlphaFoldDB" id="A0A6G1BKP4"/>
<comment type="caution">
    <text evidence="1">The sequence shown here is derived from an EMBL/GenBank/DDBJ whole genome shotgun (WGS) entry which is preliminary data.</text>
</comment>
<gene>
    <name evidence="1" type="ORF">E2562_013731</name>
</gene>
<evidence type="ECO:0000313" key="1">
    <source>
        <dbReference type="EMBL" id="KAF0888287.1"/>
    </source>
</evidence>
<keyword evidence="2" id="KW-1185">Reference proteome</keyword>
<accession>A0A6G1BKP4</accession>
<name>A0A6G1BKP4_9ORYZ</name>
<proteinExistence type="predicted"/>